<dbReference type="EMBL" id="PP756679">
    <property type="protein sequence ID" value="XAO37305.1"/>
    <property type="molecule type" value="Genomic_DNA"/>
</dbReference>
<dbReference type="EMBL" id="PP756681">
    <property type="protein sequence ID" value="XAO37585.1"/>
    <property type="molecule type" value="Genomic_DNA"/>
</dbReference>
<name>A0AAU6W724_9BETA</name>
<dbReference type="EMBL" id="PP756678">
    <property type="protein sequence ID" value="XAO37165.1"/>
    <property type="molecule type" value="Genomic_DNA"/>
</dbReference>
<evidence type="ECO:0000313" key="2">
    <source>
        <dbReference type="EMBL" id="XAO37165.1"/>
    </source>
</evidence>
<evidence type="ECO:0000256" key="1">
    <source>
        <dbReference type="SAM" id="MobiDB-lite"/>
    </source>
</evidence>
<feature type="region of interest" description="Disordered" evidence="1">
    <location>
        <begin position="99"/>
        <end position="126"/>
    </location>
</feature>
<feature type="compositionally biased region" description="Acidic residues" evidence="1">
    <location>
        <begin position="111"/>
        <end position="126"/>
    </location>
</feature>
<proteinExistence type="predicted"/>
<protein>
    <submittedName>
        <fullName evidence="2">Protein m139</fullName>
    </submittedName>
</protein>
<organism evidence="2">
    <name type="scientific">Muromegalovirus muridbeta1</name>
    <dbReference type="NCBI Taxonomy" id="3050323"/>
    <lineage>
        <taxon>Viruses</taxon>
        <taxon>Duplodnaviria</taxon>
        <taxon>Heunggongvirae</taxon>
        <taxon>Peploviricota</taxon>
        <taxon>Herviviricetes</taxon>
        <taxon>Herpesvirales</taxon>
        <taxon>Orthoherpesviridae</taxon>
        <taxon>Betaherpesvirinae</taxon>
        <taxon>Muromegalovirus</taxon>
    </lineage>
</organism>
<dbReference type="InterPro" id="IPR003360">
    <property type="entry name" value="US22-like"/>
</dbReference>
<reference evidence="2" key="1">
    <citation type="submission" date="2024-05" db="EMBL/GenBank/DDBJ databases">
        <title>Fine-tuning the evolutionary stability and environmental longevity of recombinant transmissible vaccines.</title>
        <authorList>
            <person name="Chan B."/>
            <person name="Nuismer S.L."/>
            <person name="Nichols J."/>
            <person name="Davison A.J."/>
            <person name="Alqirbi H."/>
            <person name="Jarvis M.A."/>
            <person name="Redwood A.J."/>
        </authorList>
    </citation>
    <scope>NUCLEOTIDE SEQUENCE</scope>
    <source>
        <strain evidence="2">K181</strain>
    </source>
</reference>
<dbReference type="Pfam" id="PF02393">
    <property type="entry name" value="US22"/>
    <property type="match status" value="2"/>
</dbReference>
<accession>A0AAU6W724</accession>
<gene>
    <name evidence="2" type="primary">m139</name>
</gene>
<dbReference type="EMBL" id="PP756680">
    <property type="protein sequence ID" value="XAO37445.1"/>
    <property type="molecule type" value="Genomic_DNA"/>
</dbReference>
<sequence>MWSLRGAQRRDLRFDGQDDEWCLAYEDCMDQKFGEYGGVDERSLPPIRSPVYPPRSFINDQFSFGLPLDSTDRTAGGRESCGAMAESDLFIDRAALDGTGRSDAGSRDSESDSDFDMESDSDLSDDGDAAGAYVYGSPWKTSAVTVSRKAVEKYEKKKLAQRLYSLTMRDFKSFHLALSFPPGQIAAAVVHYLGKPLVLRYPENWYLIPQRRSEIRVLRGVDLSKYLCCGDTAGELTPLGVCAARSPDLHFRETPCALVMDERGRFFLYDAESDGLYYAARNIDQLARRGLSLCEPVYRDGGAVVSMPKPKTLVRKIVSAAVVGLENVAATATAFRGSTIALRDPVSGRRETFQVFGASDLKRKPPFSRMDDTTYTLVREYITFRLAEAWTVIGAVGEYRDDGFVFEVSTVVLVGARGTVYGFCLLSNDVFRIAEDISVFFKRGGVSGGAAVPNRFDRGARGELRLERPPLCPHRDEDRPPIATSLASQEIARRDLEDWYRWRLGARSRLQDGVALSNVSEAKRQLTHPAKGIPVSIVTAESYHPRGDPEEAFESLSGQTRPYRYPRVCDASLSCSDRDFYRRYVRAMDMFDGGKEKSEREIMFIRAERVGSLQKTGTPLKLPPLVRATQAGSTSNNMETGSDR</sequence>